<accession>A0A3R7NJB3</accession>
<comment type="caution">
    <text evidence="2">The sequence shown here is derived from an EMBL/GenBank/DDBJ whole genome shotgun (WGS) entry which is preliminary data.</text>
</comment>
<sequence length="105" mass="12089">MGLELKHGDKENPLHKELDKEQIQQEKLYTKRIEDDNNMRTQFSDRAFKITTGWIIILALFIATQVINAPTCFVQLCEVKFSSIVVSMSSMALGYWYLVGKGLFD</sequence>
<dbReference type="Proteomes" id="UP000236895">
    <property type="component" value="Unassembled WGS sequence"/>
</dbReference>
<evidence type="ECO:0000256" key="1">
    <source>
        <dbReference type="SAM" id="Phobius"/>
    </source>
</evidence>
<reference evidence="2 3" key="1">
    <citation type="submission" date="2018-11" db="EMBL/GenBank/DDBJ databases">
        <title>Genome Analysis of Haplotype D of Candidatus Liberibacter Solanacearum.</title>
        <authorList>
            <person name="Katsir L."/>
            <person name="Ruan Z."/>
            <person name="Santos Garcia D."/>
            <person name="Piasezky A."/>
            <person name="Jiang J."/>
            <person name="Sela N."/>
            <person name="Freilich S."/>
            <person name="Bahar O."/>
        </authorList>
    </citation>
    <scope>NUCLEOTIDE SEQUENCE [LARGE SCALE GENOMIC DNA]</scope>
    <source>
        <strain evidence="3">haplotype D1</strain>
    </source>
</reference>
<evidence type="ECO:0000313" key="3">
    <source>
        <dbReference type="Proteomes" id="UP000236895"/>
    </source>
</evidence>
<dbReference type="AlphaFoldDB" id="A0A3R7NJB3"/>
<proteinExistence type="predicted"/>
<feature type="transmembrane region" description="Helical" evidence="1">
    <location>
        <begin position="47"/>
        <end position="67"/>
    </location>
</feature>
<keyword evidence="1" id="KW-0812">Transmembrane</keyword>
<protein>
    <submittedName>
        <fullName evidence="2">Uncharacterized protein</fullName>
    </submittedName>
</protein>
<name>A0A3R7NJB3_9HYPH</name>
<gene>
    <name evidence="2" type="ORF">C0030_002380</name>
</gene>
<evidence type="ECO:0000313" key="2">
    <source>
        <dbReference type="EMBL" id="RPD37383.1"/>
    </source>
</evidence>
<organism evidence="2 3">
    <name type="scientific">Candidatus Liberibacter solanacearum</name>
    <dbReference type="NCBI Taxonomy" id="556287"/>
    <lineage>
        <taxon>Bacteria</taxon>
        <taxon>Pseudomonadati</taxon>
        <taxon>Pseudomonadota</taxon>
        <taxon>Alphaproteobacteria</taxon>
        <taxon>Hyphomicrobiales</taxon>
        <taxon>Rhizobiaceae</taxon>
        <taxon>Liberibacter</taxon>
    </lineage>
</organism>
<dbReference type="EMBL" id="PKRU02000011">
    <property type="protein sequence ID" value="RPD37383.1"/>
    <property type="molecule type" value="Genomic_DNA"/>
</dbReference>
<dbReference type="RefSeq" id="WP_103846801.1">
    <property type="nucleotide sequence ID" value="NZ_PKRU02000011.1"/>
</dbReference>
<feature type="transmembrane region" description="Helical" evidence="1">
    <location>
        <begin position="79"/>
        <end position="99"/>
    </location>
</feature>
<keyword evidence="1" id="KW-1133">Transmembrane helix</keyword>
<keyword evidence="1" id="KW-0472">Membrane</keyword>